<keyword evidence="7" id="KW-0539">Nucleus</keyword>
<dbReference type="Pfam" id="PF00096">
    <property type="entry name" value="zf-C2H2"/>
    <property type="match status" value="4"/>
</dbReference>
<keyword evidence="3 8" id="KW-0863">Zinc-finger</keyword>
<comment type="subcellular location">
    <subcellularLocation>
        <location evidence="1">Nucleus</location>
    </subcellularLocation>
</comment>
<dbReference type="SMART" id="SM00355">
    <property type="entry name" value="ZnF_C2H2"/>
    <property type="match status" value="10"/>
</dbReference>
<evidence type="ECO:0000256" key="8">
    <source>
        <dbReference type="PROSITE-ProRule" id="PRU00042"/>
    </source>
</evidence>
<dbReference type="GO" id="GO:0005634">
    <property type="term" value="C:nucleus"/>
    <property type="evidence" value="ECO:0007669"/>
    <property type="project" value="UniProtKB-SubCell"/>
</dbReference>
<dbReference type="PROSITE" id="PS00028">
    <property type="entry name" value="ZINC_FINGER_C2H2_1"/>
    <property type="match status" value="4"/>
</dbReference>
<dbReference type="AlphaFoldDB" id="A0A6H0XS51"/>
<evidence type="ECO:0000256" key="3">
    <source>
        <dbReference type="ARBA" id="ARBA00022771"/>
    </source>
</evidence>
<dbReference type="InterPro" id="IPR013087">
    <property type="entry name" value="Znf_C2H2_type"/>
</dbReference>
<dbReference type="Proteomes" id="UP000503462">
    <property type="component" value="Chromosome 2"/>
</dbReference>
<reference evidence="10 11" key="1">
    <citation type="journal article" date="2016" name="Sci. Rep.">
        <title>Peltaster fructicola genome reveals evolution from an invasive phytopathogen to an ectophytic parasite.</title>
        <authorList>
            <person name="Xu C."/>
            <person name="Chen H."/>
            <person name="Gleason M.L."/>
            <person name="Xu J.R."/>
            <person name="Liu H."/>
            <person name="Zhang R."/>
            <person name="Sun G."/>
        </authorList>
    </citation>
    <scope>NUCLEOTIDE SEQUENCE [LARGE SCALE GENOMIC DNA]</scope>
    <source>
        <strain evidence="10 11">LNHT1506</strain>
    </source>
</reference>
<feature type="domain" description="C2H2-type" evidence="9">
    <location>
        <begin position="197"/>
        <end position="235"/>
    </location>
</feature>
<feature type="domain" description="C2H2-type" evidence="9">
    <location>
        <begin position="305"/>
        <end position="335"/>
    </location>
</feature>
<keyword evidence="5" id="KW-0805">Transcription regulation</keyword>
<dbReference type="InterPro" id="IPR036236">
    <property type="entry name" value="Znf_C2H2_sf"/>
</dbReference>
<keyword evidence="6" id="KW-0804">Transcription</keyword>
<dbReference type="GO" id="GO:0008270">
    <property type="term" value="F:zinc ion binding"/>
    <property type="evidence" value="ECO:0007669"/>
    <property type="project" value="UniProtKB-KW"/>
</dbReference>
<dbReference type="GO" id="GO:0006357">
    <property type="term" value="P:regulation of transcription by RNA polymerase II"/>
    <property type="evidence" value="ECO:0007669"/>
    <property type="project" value="TreeGrafter"/>
</dbReference>
<protein>
    <recommendedName>
        <fullName evidence="9">C2H2-type domain-containing protein</fullName>
    </recommendedName>
</protein>
<evidence type="ECO:0000256" key="4">
    <source>
        <dbReference type="ARBA" id="ARBA00022833"/>
    </source>
</evidence>
<evidence type="ECO:0000256" key="7">
    <source>
        <dbReference type="ARBA" id="ARBA00023242"/>
    </source>
</evidence>
<keyword evidence="11" id="KW-1185">Reference proteome</keyword>
<dbReference type="PROSITE" id="PS50157">
    <property type="entry name" value="ZINC_FINGER_C2H2_2"/>
    <property type="match status" value="5"/>
</dbReference>
<feature type="domain" description="C2H2-type" evidence="9">
    <location>
        <begin position="67"/>
        <end position="96"/>
    </location>
</feature>
<feature type="domain" description="C2H2-type" evidence="9">
    <location>
        <begin position="168"/>
        <end position="196"/>
    </location>
</feature>
<accession>A0A6H0XS51</accession>
<evidence type="ECO:0000256" key="5">
    <source>
        <dbReference type="ARBA" id="ARBA00023015"/>
    </source>
</evidence>
<keyword evidence="2" id="KW-0479">Metal-binding</keyword>
<gene>
    <name evidence="10" type="ORF">AMS68_003081</name>
</gene>
<evidence type="ECO:0000256" key="2">
    <source>
        <dbReference type="ARBA" id="ARBA00022723"/>
    </source>
</evidence>
<evidence type="ECO:0000313" key="11">
    <source>
        <dbReference type="Proteomes" id="UP000503462"/>
    </source>
</evidence>
<dbReference type="Gene3D" id="3.30.160.60">
    <property type="entry name" value="Classic Zinc Finger"/>
    <property type="match status" value="5"/>
</dbReference>
<dbReference type="PANTHER" id="PTHR46179:SF13">
    <property type="entry name" value="C2H2-TYPE DOMAIN-CONTAINING PROTEIN"/>
    <property type="match status" value="1"/>
</dbReference>
<evidence type="ECO:0000259" key="9">
    <source>
        <dbReference type="PROSITE" id="PS50157"/>
    </source>
</evidence>
<evidence type="ECO:0000256" key="1">
    <source>
        <dbReference type="ARBA" id="ARBA00004123"/>
    </source>
</evidence>
<dbReference type="InterPro" id="IPR051061">
    <property type="entry name" value="Zinc_finger_trans_reg"/>
</dbReference>
<evidence type="ECO:0000256" key="6">
    <source>
        <dbReference type="ARBA" id="ARBA00023163"/>
    </source>
</evidence>
<name>A0A6H0XS51_9PEZI</name>
<dbReference type="PANTHER" id="PTHR46179">
    <property type="entry name" value="ZINC FINGER PROTEIN"/>
    <property type="match status" value="1"/>
</dbReference>
<dbReference type="EMBL" id="CP051140">
    <property type="protein sequence ID" value="QIW97563.1"/>
    <property type="molecule type" value="Genomic_DNA"/>
</dbReference>
<evidence type="ECO:0000313" key="10">
    <source>
        <dbReference type="EMBL" id="QIW97563.1"/>
    </source>
</evidence>
<organism evidence="10 11">
    <name type="scientific">Peltaster fructicola</name>
    <dbReference type="NCBI Taxonomy" id="286661"/>
    <lineage>
        <taxon>Eukaryota</taxon>
        <taxon>Fungi</taxon>
        <taxon>Dikarya</taxon>
        <taxon>Ascomycota</taxon>
        <taxon>Pezizomycotina</taxon>
        <taxon>Dothideomycetes</taxon>
        <taxon>Dothideomycetes incertae sedis</taxon>
        <taxon>Peltaster</taxon>
    </lineage>
</organism>
<proteinExistence type="predicted"/>
<dbReference type="OrthoDB" id="4748970at2759"/>
<sequence length="508" mass="56710">MKRIAEDHTVVAHAPKRVRTASDDVDSAYVSAGTTSTATTLSPLGLDHDILEASVTSTTSRKRPKNLPCSYEGCDKVFDRPARLEIHVRSHTQERPFVCGEPGCDKAFFRLEHLKAHTKAKHDDQRDHVCTYQLGFGEDGKPLICDKSFHTATKLRRHIAAHEEKEQTKCEECGQIFRKQETLQRHIKSVHLGEDAFRCAHVPAGELDAEECGRTFATVGLLKAHVVREHSGVRFFCEQCHSTQGDAMDEHDRSIGFITYAELQLHMKTVHPPTCGLCGFVANSNKGLKAHADIMHQTLSDRQRFPCSHPSCTRSFTKKGNLKVHMQSVHAQVKAYTCGETDLSNSKKVQGWSGLGCGSGFASKAGLEQHVRTQHLGHSADEVYSYQLKHKDASVPKKTQATSELTGFAYEEDRPVPCLVEGCESRFRKDHDLVIHLELHHSWNIDDINDALAEAAALQGDKFWIGGFDETDEPLQRHVFHNIAEAVDVTSRSLPPFEPMDLDPQLQS</sequence>
<feature type="domain" description="C2H2-type" evidence="9">
    <location>
        <begin position="97"/>
        <end position="127"/>
    </location>
</feature>
<dbReference type="SUPFAM" id="SSF57667">
    <property type="entry name" value="beta-beta-alpha zinc fingers"/>
    <property type="match status" value="3"/>
</dbReference>
<keyword evidence="4" id="KW-0862">Zinc</keyword>